<name>A0ABY0EMY9_CLOTA</name>
<dbReference type="InterPro" id="IPR013324">
    <property type="entry name" value="RNA_pol_sigma_r3/r4-like"/>
</dbReference>
<evidence type="ECO:0000256" key="3">
    <source>
        <dbReference type="ARBA" id="ARBA00023082"/>
    </source>
</evidence>
<keyword evidence="4" id="KW-0804">Transcription</keyword>
<dbReference type="InterPro" id="IPR014284">
    <property type="entry name" value="RNA_pol_sigma-70_dom"/>
</dbReference>
<dbReference type="PANTHER" id="PTHR43133:SF51">
    <property type="entry name" value="RNA POLYMERASE SIGMA FACTOR"/>
    <property type="match status" value="1"/>
</dbReference>
<protein>
    <submittedName>
        <fullName evidence="7">RNA polymerase sigma factor</fullName>
    </submittedName>
</protein>
<comment type="caution">
    <text evidence="7">The sequence shown here is derived from an EMBL/GenBank/DDBJ whole genome shotgun (WGS) entry which is preliminary data.</text>
</comment>
<dbReference type="RefSeq" id="WP_023437749.1">
    <property type="nucleotide sequence ID" value="NZ_CASHSW010000023.1"/>
</dbReference>
<evidence type="ECO:0000313" key="8">
    <source>
        <dbReference type="Proteomes" id="UP000290273"/>
    </source>
</evidence>
<reference evidence="7 8" key="1">
    <citation type="submission" date="2018-06" db="EMBL/GenBank/DDBJ databases">
        <title>Genome conservation of Clostridium tetani.</title>
        <authorList>
            <person name="Bruggemann H."/>
            <person name="Popoff M.R."/>
        </authorList>
    </citation>
    <scope>NUCLEOTIDE SEQUENCE [LARGE SCALE GENOMIC DNA]</scope>
    <source>
        <strain evidence="7 8">63.05</strain>
    </source>
</reference>
<dbReference type="NCBIfam" id="TIGR02937">
    <property type="entry name" value="sigma70-ECF"/>
    <property type="match status" value="1"/>
</dbReference>
<organism evidence="7 8">
    <name type="scientific">Clostridium tetani</name>
    <dbReference type="NCBI Taxonomy" id="1513"/>
    <lineage>
        <taxon>Bacteria</taxon>
        <taxon>Bacillati</taxon>
        <taxon>Bacillota</taxon>
        <taxon>Clostridia</taxon>
        <taxon>Eubacteriales</taxon>
        <taxon>Clostridiaceae</taxon>
        <taxon>Clostridium</taxon>
    </lineage>
</organism>
<dbReference type="InterPro" id="IPR036388">
    <property type="entry name" value="WH-like_DNA-bd_sf"/>
</dbReference>
<evidence type="ECO:0000256" key="4">
    <source>
        <dbReference type="ARBA" id="ARBA00023163"/>
    </source>
</evidence>
<dbReference type="Gene3D" id="1.10.10.10">
    <property type="entry name" value="Winged helix-like DNA-binding domain superfamily/Winged helix DNA-binding domain"/>
    <property type="match status" value="1"/>
</dbReference>
<evidence type="ECO:0000256" key="1">
    <source>
        <dbReference type="ARBA" id="ARBA00010641"/>
    </source>
</evidence>
<dbReference type="SUPFAM" id="SSF88946">
    <property type="entry name" value="Sigma2 domain of RNA polymerase sigma factors"/>
    <property type="match status" value="1"/>
</dbReference>
<evidence type="ECO:0000259" key="5">
    <source>
        <dbReference type="Pfam" id="PF04542"/>
    </source>
</evidence>
<dbReference type="Gene3D" id="1.10.1740.10">
    <property type="match status" value="1"/>
</dbReference>
<dbReference type="EMBL" id="QMAU01000041">
    <property type="protein sequence ID" value="RXI54273.1"/>
    <property type="molecule type" value="Genomic_DNA"/>
</dbReference>
<evidence type="ECO:0000256" key="2">
    <source>
        <dbReference type="ARBA" id="ARBA00023015"/>
    </source>
</evidence>
<feature type="domain" description="RNA polymerase sigma factor 70 region 4 type 2" evidence="6">
    <location>
        <begin position="109"/>
        <end position="161"/>
    </location>
</feature>
<accession>A0ABY0EMY9</accession>
<evidence type="ECO:0000259" key="6">
    <source>
        <dbReference type="Pfam" id="PF08281"/>
    </source>
</evidence>
<dbReference type="InterPro" id="IPR013249">
    <property type="entry name" value="RNA_pol_sigma70_r4_t2"/>
</dbReference>
<dbReference type="Proteomes" id="UP000290273">
    <property type="component" value="Unassembled WGS sequence"/>
</dbReference>
<proteinExistence type="inferred from homology"/>
<keyword evidence="3" id="KW-0731">Sigma factor</keyword>
<gene>
    <name evidence="7" type="ORF">DP131_10610</name>
</gene>
<dbReference type="SUPFAM" id="SSF88659">
    <property type="entry name" value="Sigma3 and sigma4 domains of RNA polymerase sigma factors"/>
    <property type="match status" value="1"/>
</dbReference>
<keyword evidence="2" id="KW-0805">Transcription regulation</keyword>
<dbReference type="InterPro" id="IPR039425">
    <property type="entry name" value="RNA_pol_sigma-70-like"/>
</dbReference>
<sequence length="166" mass="19565">MDIEKLVKKAKRGDKDSFIKLMNFYEKDMFNVSKYMLGGNNESIYDVVQETIITAYEKIENLRNVHAFKSWLIKILINKCKTELSKSNNITYLNEDIEIRSKENYFEKVELLDLIAKLPEEFKTVIVLFYFNDLPYKEIAEILDICEGTVKSRLFRAKSKLQEIAL</sequence>
<dbReference type="CDD" id="cd06171">
    <property type="entry name" value="Sigma70_r4"/>
    <property type="match status" value="1"/>
</dbReference>
<feature type="domain" description="RNA polymerase sigma-70 region 2" evidence="5">
    <location>
        <begin position="28"/>
        <end position="87"/>
    </location>
</feature>
<dbReference type="PANTHER" id="PTHR43133">
    <property type="entry name" value="RNA POLYMERASE ECF-TYPE SIGMA FACTO"/>
    <property type="match status" value="1"/>
</dbReference>
<dbReference type="InterPro" id="IPR007627">
    <property type="entry name" value="RNA_pol_sigma70_r2"/>
</dbReference>
<dbReference type="Pfam" id="PF04542">
    <property type="entry name" value="Sigma70_r2"/>
    <property type="match status" value="1"/>
</dbReference>
<comment type="similarity">
    <text evidence="1">Belongs to the sigma-70 factor family. ECF subfamily.</text>
</comment>
<dbReference type="InterPro" id="IPR013325">
    <property type="entry name" value="RNA_pol_sigma_r2"/>
</dbReference>
<dbReference type="Pfam" id="PF08281">
    <property type="entry name" value="Sigma70_r4_2"/>
    <property type="match status" value="1"/>
</dbReference>
<evidence type="ECO:0000313" key="7">
    <source>
        <dbReference type="EMBL" id="RXI54273.1"/>
    </source>
</evidence>